<keyword evidence="2" id="KW-1185">Reference proteome</keyword>
<protein>
    <submittedName>
        <fullName evidence="1">Uncharacterized protein</fullName>
    </submittedName>
</protein>
<comment type="caution">
    <text evidence="1">The sequence shown here is derived from an EMBL/GenBank/DDBJ whole genome shotgun (WGS) entry which is preliminary data.</text>
</comment>
<evidence type="ECO:0000313" key="2">
    <source>
        <dbReference type="Proteomes" id="UP000291343"/>
    </source>
</evidence>
<evidence type="ECO:0000313" key="1">
    <source>
        <dbReference type="EMBL" id="RZF40391.1"/>
    </source>
</evidence>
<sequence>MYINSQAMPVATDVIMGQILSIKKKFKIEVLCGTVKIGAERTRLSNLEDGEDELKVYLPGSTVELFLNEMIGPKKVEKVLPKKQA</sequence>
<dbReference type="OrthoDB" id="6648387at2759"/>
<reference evidence="1 2" key="1">
    <citation type="journal article" date="2017" name="Gigascience">
        <title>Genome sequence of the small brown planthopper, Laodelphax striatellus.</title>
        <authorList>
            <person name="Zhu J."/>
            <person name="Jiang F."/>
            <person name="Wang X."/>
            <person name="Yang P."/>
            <person name="Bao Y."/>
            <person name="Zhao W."/>
            <person name="Wang W."/>
            <person name="Lu H."/>
            <person name="Wang Q."/>
            <person name="Cui N."/>
            <person name="Li J."/>
            <person name="Chen X."/>
            <person name="Luo L."/>
            <person name="Yu J."/>
            <person name="Kang L."/>
            <person name="Cui F."/>
        </authorList>
    </citation>
    <scope>NUCLEOTIDE SEQUENCE [LARGE SCALE GENOMIC DNA]</scope>
    <source>
        <strain evidence="1">Lst14</strain>
    </source>
</reference>
<proteinExistence type="predicted"/>
<dbReference type="InParanoid" id="A0A482X531"/>
<dbReference type="EMBL" id="QKKF02018458">
    <property type="protein sequence ID" value="RZF40391.1"/>
    <property type="molecule type" value="Genomic_DNA"/>
</dbReference>
<dbReference type="Proteomes" id="UP000291343">
    <property type="component" value="Unassembled WGS sequence"/>
</dbReference>
<name>A0A482X531_LAOST</name>
<gene>
    <name evidence="1" type="ORF">LSTR_LSTR017236</name>
</gene>
<accession>A0A482X531</accession>
<organism evidence="1 2">
    <name type="scientific">Laodelphax striatellus</name>
    <name type="common">Small brown planthopper</name>
    <name type="synonym">Delphax striatella</name>
    <dbReference type="NCBI Taxonomy" id="195883"/>
    <lineage>
        <taxon>Eukaryota</taxon>
        <taxon>Metazoa</taxon>
        <taxon>Ecdysozoa</taxon>
        <taxon>Arthropoda</taxon>
        <taxon>Hexapoda</taxon>
        <taxon>Insecta</taxon>
        <taxon>Pterygota</taxon>
        <taxon>Neoptera</taxon>
        <taxon>Paraneoptera</taxon>
        <taxon>Hemiptera</taxon>
        <taxon>Auchenorrhyncha</taxon>
        <taxon>Fulgoroidea</taxon>
        <taxon>Delphacidae</taxon>
        <taxon>Criomorphinae</taxon>
        <taxon>Laodelphax</taxon>
    </lineage>
</organism>
<dbReference type="AlphaFoldDB" id="A0A482X531"/>